<protein>
    <submittedName>
        <fullName evidence="2">Uncharacterized protein</fullName>
    </submittedName>
</protein>
<evidence type="ECO:0000256" key="1">
    <source>
        <dbReference type="SAM" id="MobiDB-lite"/>
    </source>
</evidence>
<proteinExistence type="predicted"/>
<feature type="compositionally biased region" description="Basic and acidic residues" evidence="1">
    <location>
        <begin position="172"/>
        <end position="186"/>
    </location>
</feature>
<gene>
    <name evidence="2" type="ORF">PHAECO_LOCUS4400</name>
</gene>
<feature type="region of interest" description="Disordered" evidence="1">
    <location>
        <begin position="163"/>
        <end position="186"/>
    </location>
</feature>
<dbReference type="AlphaFoldDB" id="A0A9N9X3T9"/>
<reference evidence="2" key="2">
    <citation type="submission" date="2022-10" db="EMBL/GenBank/DDBJ databases">
        <authorList>
            <consortium name="ENA_rothamsted_submissions"/>
            <consortium name="culmorum"/>
            <person name="King R."/>
        </authorList>
    </citation>
    <scope>NUCLEOTIDE SEQUENCE</scope>
</reference>
<sequence length="186" mass="20563">MNSMGQEHIHPIAPRFSNIRFCEHSDLPWMEIRPPQQESDISSAKAEGESYAELLRSVKDRVNFGSIGENISKIRKSQKGDLVLTVEGGKGMAETLRGEIANKLQSAVMMARANCTTSFVNGIDAAATSQEVIEAIKKETEEKLQNIEMKAMKSGLFGSQTAALNRNSGYTDPERLSKNRMDQLQS</sequence>
<dbReference type="EMBL" id="OU896720">
    <property type="protein sequence ID" value="CAG9816507.1"/>
    <property type="molecule type" value="Genomic_DNA"/>
</dbReference>
<dbReference type="Proteomes" id="UP001153737">
    <property type="component" value="Chromosome 14"/>
</dbReference>
<name>A0A9N9X3T9_PHACE</name>
<reference evidence="2" key="1">
    <citation type="submission" date="2022-01" db="EMBL/GenBank/DDBJ databases">
        <authorList>
            <person name="King R."/>
        </authorList>
    </citation>
    <scope>NUCLEOTIDE SEQUENCE</scope>
</reference>
<dbReference type="OrthoDB" id="6784331at2759"/>
<evidence type="ECO:0000313" key="3">
    <source>
        <dbReference type="Proteomes" id="UP001153737"/>
    </source>
</evidence>
<accession>A0A9N9X3T9</accession>
<keyword evidence="3" id="KW-1185">Reference proteome</keyword>
<evidence type="ECO:0000313" key="2">
    <source>
        <dbReference type="EMBL" id="CAG9816507.1"/>
    </source>
</evidence>
<organism evidence="2 3">
    <name type="scientific">Phaedon cochleariae</name>
    <name type="common">Mustard beetle</name>
    <dbReference type="NCBI Taxonomy" id="80249"/>
    <lineage>
        <taxon>Eukaryota</taxon>
        <taxon>Metazoa</taxon>
        <taxon>Ecdysozoa</taxon>
        <taxon>Arthropoda</taxon>
        <taxon>Hexapoda</taxon>
        <taxon>Insecta</taxon>
        <taxon>Pterygota</taxon>
        <taxon>Neoptera</taxon>
        <taxon>Endopterygota</taxon>
        <taxon>Coleoptera</taxon>
        <taxon>Polyphaga</taxon>
        <taxon>Cucujiformia</taxon>
        <taxon>Chrysomeloidea</taxon>
        <taxon>Chrysomelidae</taxon>
        <taxon>Chrysomelinae</taxon>
        <taxon>Chrysomelini</taxon>
        <taxon>Phaedon</taxon>
    </lineage>
</organism>